<proteinExistence type="predicted"/>
<sequence length="80" mass="8805">MQNSLGTLIREICPDAIPSGVSQRGKLNLEAVVEFDVRLRSEFEQCGWDLTAVSRKTIRSQMYQKLQLGTSGGTKEGTAC</sequence>
<keyword evidence="2" id="KW-1185">Reference proteome</keyword>
<comment type="caution">
    <text evidence="1">The sequence shown here is derived from an EMBL/GenBank/DDBJ whole genome shotgun (WGS) entry which is preliminary data.</text>
</comment>
<organism evidence="1 2">
    <name type="scientific">Prunus yedoensis var. nudiflora</name>
    <dbReference type="NCBI Taxonomy" id="2094558"/>
    <lineage>
        <taxon>Eukaryota</taxon>
        <taxon>Viridiplantae</taxon>
        <taxon>Streptophyta</taxon>
        <taxon>Embryophyta</taxon>
        <taxon>Tracheophyta</taxon>
        <taxon>Spermatophyta</taxon>
        <taxon>Magnoliopsida</taxon>
        <taxon>eudicotyledons</taxon>
        <taxon>Gunneridae</taxon>
        <taxon>Pentapetalae</taxon>
        <taxon>rosids</taxon>
        <taxon>fabids</taxon>
        <taxon>Rosales</taxon>
        <taxon>Rosaceae</taxon>
        <taxon>Amygdaloideae</taxon>
        <taxon>Amygdaleae</taxon>
        <taxon>Prunus</taxon>
    </lineage>
</organism>
<name>A0A314YI15_PRUYE</name>
<protein>
    <submittedName>
        <fullName evidence="1">Uncharacterized protein</fullName>
    </submittedName>
</protein>
<accession>A0A314YI15</accession>
<dbReference type="Proteomes" id="UP000250321">
    <property type="component" value="Unassembled WGS sequence"/>
</dbReference>
<evidence type="ECO:0000313" key="1">
    <source>
        <dbReference type="EMBL" id="PQQ04791.1"/>
    </source>
</evidence>
<gene>
    <name evidence="1" type="ORF">Pyn_34179</name>
</gene>
<dbReference type="AlphaFoldDB" id="A0A314YI15"/>
<dbReference type="EMBL" id="PJQY01001191">
    <property type="protein sequence ID" value="PQQ04791.1"/>
    <property type="molecule type" value="Genomic_DNA"/>
</dbReference>
<reference evidence="1 2" key="1">
    <citation type="submission" date="2018-02" db="EMBL/GenBank/DDBJ databases">
        <title>Draft genome of wild Prunus yedoensis var. nudiflora.</title>
        <authorList>
            <person name="Baek S."/>
            <person name="Kim J.-H."/>
            <person name="Choi K."/>
            <person name="Kim G.-B."/>
            <person name="Cho A."/>
            <person name="Jang H."/>
            <person name="Shin C.-H."/>
            <person name="Yu H.-J."/>
            <person name="Mun J.-H."/>
        </authorList>
    </citation>
    <scope>NUCLEOTIDE SEQUENCE [LARGE SCALE GENOMIC DNA]</scope>
    <source>
        <strain evidence="2">cv. Jeju island</strain>
        <tissue evidence="1">Leaf</tissue>
    </source>
</reference>
<evidence type="ECO:0000313" key="2">
    <source>
        <dbReference type="Proteomes" id="UP000250321"/>
    </source>
</evidence>